<organism evidence="2 4">
    <name type="scientific">Flavobacterium gawalongense</name>
    <dbReference type="NCBI Taxonomy" id="2594432"/>
    <lineage>
        <taxon>Bacteria</taxon>
        <taxon>Pseudomonadati</taxon>
        <taxon>Bacteroidota</taxon>
        <taxon>Flavobacteriia</taxon>
        <taxon>Flavobacteriales</taxon>
        <taxon>Flavobacteriaceae</taxon>
        <taxon>Flavobacterium</taxon>
    </lineage>
</organism>
<dbReference type="EMBL" id="VJZL01000013">
    <property type="protein sequence ID" value="TRX09682.1"/>
    <property type="molecule type" value="Genomic_DNA"/>
</dbReference>
<evidence type="ECO:0000313" key="3">
    <source>
        <dbReference type="Proteomes" id="UP000318528"/>
    </source>
</evidence>
<evidence type="ECO:0000313" key="4">
    <source>
        <dbReference type="Proteomes" id="UP000318669"/>
    </source>
</evidence>
<accession>A0A553BN68</accession>
<dbReference type="Proteomes" id="UP000318669">
    <property type="component" value="Unassembled WGS sequence"/>
</dbReference>
<keyword evidence="2" id="KW-0121">Carboxypeptidase</keyword>
<protein>
    <submittedName>
        <fullName evidence="2">Carboxypeptidase-like regulatory domain-containing protein</fullName>
    </submittedName>
</protein>
<proteinExistence type="predicted"/>
<sequence>MKSQDLIILLFIFFSFSVESQNLHTSKIIVDKTTKLPLENVNIFNVSDNSTTNAEGNFVFVSKKNEINFNLLGYNDFKTTFDKLKNKDTIFMDLKPIELEDVIVSDGESIIKKVHDSIGKNYVLTTYSENFFLRCLLKQNSEIVRLQDIYGKLSRNSVFKTDPNKKLEFAVEILNMRKTGIKEKQDIVYFKFPSLNEFLTLSSSILFNNTKYYDFTEIKSVDDNFRKINFVLKDKTQQQLNGYFLINREDYAIKEIVLDFYNDINSIPYQEIKGHKFRPTAYKITVNYIKNSKTNKYYLSNTRLEASTELLGDKKEASTIYDFTANLFIANSFTTEKVNSNFSIDKDIFKAKFPYSEDFWNNQNQLPLTADLKVFIKSVSDKKDKNKEYEVIGNF</sequence>
<comment type="caution">
    <text evidence="2">The sequence shown here is derived from an EMBL/GenBank/DDBJ whole genome shotgun (WGS) entry which is preliminary data.</text>
</comment>
<keyword evidence="2" id="KW-0645">Protease</keyword>
<evidence type="ECO:0000313" key="1">
    <source>
        <dbReference type="EMBL" id="TRX04904.1"/>
    </source>
</evidence>
<dbReference type="OrthoDB" id="1147959at2"/>
<evidence type="ECO:0000313" key="2">
    <source>
        <dbReference type="EMBL" id="TRX09682.1"/>
    </source>
</evidence>
<dbReference type="Proteomes" id="UP000318528">
    <property type="component" value="Unassembled WGS sequence"/>
</dbReference>
<keyword evidence="3" id="KW-1185">Reference proteome</keyword>
<reference evidence="3 4" key="1">
    <citation type="submission" date="2019-07" db="EMBL/GenBank/DDBJ databases">
        <title>Novel species of Flavobacterium.</title>
        <authorList>
            <person name="Liu Q."/>
            <person name="Xin Y.-H."/>
        </authorList>
    </citation>
    <scope>NUCLEOTIDE SEQUENCE [LARGE SCALE GENOMIC DNA]</scope>
    <source>
        <strain evidence="1 3">GSP39</strain>
        <strain evidence="2 4">GSR22</strain>
    </source>
</reference>
<name>A0A553BN68_9FLAO</name>
<dbReference type="AlphaFoldDB" id="A0A553BN68"/>
<dbReference type="EMBL" id="VJZN01000022">
    <property type="protein sequence ID" value="TRX04904.1"/>
    <property type="molecule type" value="Genomic_DNA"/>
</dbReference>
<gene>
    <name evidence="2" type="ORF">FNW11_09265</name>
    <name evidence="1" type="ORF">FNW12_12660</name>
</gene>
<keyword evidence="2" id="KW-0378">Hydrolase</keyword>
<dbReference type="GO" id="GO:0004180">
    <property type="term" value="F:carboxypeptidase activity"/>
    <property type="evidence" value="ECO:0007669"/>
    <property type="project" value="UniProtKB-KW"/>
</dbReference>
<dbReference type="RefSeq" id="WP_143388188.1">
    <property type="nucleotide sequence ID" value="NZ_VJZL01000013.1"/>
</dbReference>